<dbReference type="EMBL" id="QJJG01000016">
    <property type="protein sequence ID" value="PXW40732.1"/>
    <property type="molecule type" value="Genomic_DNA"/>
</dbReference>
<dbReference type="Gene3D" id="3.30.530.20">
    <property type="match status" value="1"/>
</dbReference>
<accession>A0A318FEQ5</accession>
<dbReference type="AlphaFoldDB" id="A0A318FEQ5"/>
<dbReference type="InterPro" id="IPR023393">
    <property type="entry name" value="START-like_dom_sf"/>
</dbReference>
<dbReference type="RefSeq" id="WP_110275945.1">
    <property type="nucleotide sequence ID" value="NZ_QJJG01000016.1"/>
</dbReference>
<dbReference type="Proteomes" id="UP000247485">
    <property type="component" value="Unassembled WGS sequence"/>
</dbReference>
<reference evidence="1 2" key="1">
    <citation type="submission" date="2018-05" db="EMBL/GenBank/DDBJ databases">
        <title>Freshwater and sediment microbial communities from various areas in North America, analyzing microbe dynamics in response to fracking.</title>
        <authorList>
            <person name="Lamendella R."/>
        </authorList>
    </citation>
    <scope>NUCLEOTIDE SEQUENCE [LARGE SCALE GENOMIC DNA]</scope>
    <source>
        <strain evidence="1 2">67</strain>
    </source>
</reference>
<proteinExistence type="predicted"/>
<dbReference type="SUPFAM" id="SSF55961">
    <property type="entry name" value="Bet v1-like"/>
    <property type="match status" value="1"/>
</dbReference>
<comment type="caution">
    <text evidence="1">The sequence shown here is derived from an EMBL/GenBank/DDBJ whole genome shotgun (WGS) entry which is preliminary data.</text>
</comment>
<evidence type="ECO:0000313" key="2">
    <source>
        <dbReference type="Proteomes" id="UP000247485"/>
    </source>
</evidence>
<sequence length="175" mass="19394">MQQQSQQSAIIWPQDYLPGTTDNFASNEIIVSGLTAAQIWAQLDDTTLWPGYYSNVADIRFHDGSGPKLSANARFRFSTFGFPIEAQVTEYVPPIAGQAARAAWHGWAEGDETTRLDVIHAWLFEDLPGNRVRILTQESQKGVPAQELARTVPNPMINGHQEWICGLATAARKAK</sequence>
<gene>
    <name evidence="1" type="ORF">DET57_11622</name>
</gene>
<organism evidence="1 2">
    <name type="scientific">Klebsiella oxytoca</name>
    <dbReference type="NCBI Taxonomy" id="571"/>
    <lineage>
        <taxon>Bacteria</taxon>
        <taxon>Pseudomonadati</taxon>
        <taxon>Pseudomonadota</taxon>
        <taxon>Gammaproteobacteria</taxon>
        <taxon>Enterobacterales</taxon>
        <taxon>Enterobacteriaceae</taxon>
        <taxon>Klebsiella/Raoultella group</taxon>
        <taxon>Klebsiella</taxon>
    </lineage>
</organism>
<evidence type="ECO:0000313" key="1">
    <source>
        <dbReference type="EMBL" id="PXW40732.1"/>
    </source>
</evidence>
<name>A0A318FEQ5_KLEOX</name>
<protein>
    <recommendedName>
        <fullName evidence="3">Polyketide cyclase</fullName>
    </recommendedName>
</protein>
<evidence type="ECO:0008006" key="3">
    <source>
        <dbReference type="Google" id="ProtNLM"/>
    </source>
</evidence>